<keyword evidence="4" id="KW-1185">Reference proteome</keyword>
<dbReference type="GO" id="GO:0003676">
    <property type="term" value="F:nucleic acid binding"/>
    <property type="evidence" value="ECO:0007669"/>
    <property type="project" value="InterPro"/>
</dbReference>
<dbReference type="GO" id="GO:0009507">
    <property type="term" value="C:chloroplast"/>
    <property type="evidence" value="ECO:0000318"/>
    <property type="project" value="GO_Central"/>
</dbReference>
<sequence length="400" mass="45090">MLKFGSNFNGAQGFNFIHGFRRLVFYSTSISTESNPAFVNYLVESLGFPTQHALSTSDKLSRVRQHRGVKKVGDFNFVENADSVIKFLTKIGFEHSHIRNVVVSAPEILLCNVNKTLIPKTQTIHKMGISGPDFIEVVKVNPSILLLALNSKVVPAIQALKEIMGCDLHVIAILKKSRGKRFYCISRNLVPNVALLRNYGIPIESIQKYVLKLSTALVQKTELLKDVVIRVEEKLGIPRDSPQFLFGIHLLSSLTEKNIQLKREIFKNFGWTESDVVTLFRKCPTCFGLSVASIKKKLDFLMNELNYEPSFLAMQSNLLTCSLEKRIVPRHKVLLVLKEKGLIKIEYSFITAVKLSESQFLKRFVLPFTEVHEVYREHSGTSLEVLTLGSSKPDSDATSC</sequence>
<dbReference type="KEGG" id="soe:110776170"/>
<gene>
    <name evidence="5" type="primary">LOC110776170</name>
</gene>
<dbReference type="Pfam" id="PF02536">
    <property type="entry name" value="mTERF"/>
    <property type="match status" value="1"/>
</dbReference>
<evidence type="ECO:0000313" key="5">
    <source>
        <dbReference type="RefSeq" id="XP_021836417.1"/>
    </source>
</evidence>
<dbReference type="SMART" id="SM00733">
    <property type="entry name" value="Mterf"/>
    <property type="match status" value="5"/>
</dbReference>
<dbReference type="PANTHER" id="PTHR13068:SF231">
    <property type="entry name" value="TRANSCRIPTION TERMINATION FACTOR MTERF2, CHLOROPLASTIC-LIKE"/>
    <property type="match status" value="1"/>
</dbReference>
<keyword evidence="2" id="KW-0806">Transcription termination</keyword>
<keyword evidence="2" id="KW-0804">Transcription</keyword>
<dbReference type="GeneID" id="110776170"/>
<dbReference type="GO" id="GO:0009658">
    <property type="term" value="P:chloroplast organization"/>
    <property type="evidence" value="ECO:0000318"/>
    <property type="project" value="GO_Central"/>
</dbReference>
<dbReference type="OrthoDB" id="637682at2759"/>
<reference evidence="5" key="2">
    <citation type="submission" date="2025-08" db="UniProtKB">
        <authorList>
            <consortium name="RefSeq"/>
        </authorList>
    </citation>
    <scope>IDENTIFICATION</scope>
    <source>
        <tissue evidence="5">Leaf</tissue>
    </source>
</reference>
<dbReference type="Proteomes" id="UP000813463">
    <property type="component" value="Chromosome 5"/>
</dbReference>
<dbReference type="AlphaFoldDB" id="A0A9R0HT10"/>
<dbReference type="GO" id="GO:0006353">
    <property type="term" value="P:DNA-templated transcription termination"/>
    <property type="evidence" value="ECO:0007669"/>
    <property type="project" value="UniProtKB-KW"/>
</dbReference>
<name>A0A9R0HT10_SPIOL</name>
<evidence type="ECO:0000256" key="3">
    <source>
        <dbReference type="ARBA" id="ARBA00022946"/>
    </source>
</evidence>
<dbReference type="PANTHER" id="PTHR13068">
    <property type="entry name" value="CGI-12 PROTEIN-RELATED"/>
    <property type="match status" value="1"/>
</dbReference>
<keyword evidence="3" id="KW-0809">Transit peptide</keyword>
<evidence type="ECO:0000313" key="4">
    <source>
        <dbReference type="Proteomes" id="UP000813463"/>
    </source>
</evidence>
<proteinExistence type="inferred from homology"/>
<evidence type="ECO:0000256" key="1">
    <source>
        <dbReference type="ARBA" id="ARBA00007692"/>
    </source>
</evidence>
<keyword evidence="2" id="KW-0805">Transcription regulation</keyword>
<dbReference type="InterPro" id="IPR003690">
    <property type="entry name" value="MTERF"/>
</dbReference>
<dbReference type="RefSeq" id="XP_021836417.1">
    <property type="nucleotide sequence ID" value="XM_021980725.2"/>
</dbReference>
<protein>
    <submittedName>
        <fullName evidence="5">Transcription termination factor MTERF9, chloroplastic</fullName>
    </submittedName>
</protein>
<dbReference type="InterPro" id="IPR038538">
    <property type="entry name" value="MTERF_sf"/>
</dbReference>
<evidence type="ECO:0000256" key="2">
    <source>
        <dbReference type="ARBA" id="ARBA00022472"/>
    </source>
</evidence>
<organism evidence="4 5">
    <name type="scientific">Spinacia oleracea</name>
    <name type="common">Spinach</name>
    <dbReference type="NCBI Taxonomy" id="3562"/>
    <lineage>
        <taxon>Eukaryota</taxon>
        <taxon>Viridiplantae</taxon>
        <taxon>Streptophyta</taxon>
        <taxon>Embryophyta</taxon>
        <taxon>Tracheophyta</taxon>
        <taxon>Spermatophyta</taxon>
        <taxon>Magnoliopsida</taxon>
        <taxon>eudicotyledons</taxon>
        <taxon>Gunneridae</taxon>
        <taxon>Pentapetalae</taxon>
        <taxon>Caryophyllales</taxon>
        <taxon>Chenopodiaceae</taxon>
        <taxon>Chenopodioideae</taxon>
        <taxon>Anserineae</taxon>
        <taxon>Spinacia</taxon>
    </lineage>
</organism>
<accession>A0A9R0HT10</accession>
<dbReference type="FunFam" id="1.25.70.10:FF:000001">
    <property type="entry name" value="Mitochondrial transcription termination factor-like"/>
    <property type="match status" value="1"/>
</dbReference>
<dbReference type="Gene3D" id="1.25.70.10">
    <property type="entry name" value="Transcription termination factor 3, mitochondrial"/>
    <property type="match status" value="1"/>
</dbReference>
<reference evidence="4" key="1">
    <citation type="journal article" date="2021" name="Nat. Commun.">
        <title>Genomic analyses provide insights into spinach domestication and the genetic basis of agronomic traits.</title>
        <authorList>
            <person name="Cai X."/>
            <person name="Sun X."/>
            <person name="Xu C."/>
            <person name="Sun H."/>
            <person name="Wang X."/>
            <person name="Ge C."/>
            <person name="Zhang Z."/>
            <person name="Wang Q."/>
            <person name="Fei Z."/>
            <person name="Jiao C."/>
            <person name="Wang Q."/>
        </authorList>
    </citation>
    <scope>NUCLEOTIDE SEQUENCE [LARGE SCALE GENOMIC DNA]</scope>
    <source>
        <strain evidence="4">cv. Varoflay</strain>
    </source>
</reference>
<comment type="similarity">
    <text evidence="1">Belongs to the mTERF family.</text>
</comment>